<dbReference type="OrthoDB" id="908907at2"/>
<evidence type="ECO:0000313" key="5">
    <source>
        <dbReference type="EMBL" id="SDC87765.1"/>
    </source>
</evidence>
<keyword evidence="1" id="KW-0677">Repeat</keyword>
<dbReference type="Pfam" id="PF14559">
    <property type="entry name" value="TPR_19"/>
    <property type="match status" value="1"/>
</dbReference>
<dbReference type="PROSITE" id="PS50005">
    <property type="entry name" value="TPR"/>
    <property type="match status" value="2"/>
</dbReference>
<gene>
    <name evidence="5" type="ORF">SAMN05216323_10589</name>
</gene>
<feature type="repeat" description="TPR" evidence="3">
    <location>
        <begin position="51"/>
        <end position="84"/>
    </location>
</feature>
<keyword evidence="6" id="KW-1185">Reference proteome</keyword>
<evidence type="ECO:0000256" key="3">
    <source>
        <dbReference type="PROSITE-ProRule" id="PRU00339"/>
    </source>
</evidence>
<feature type="region of interest" description="Disordered" evidence="4">
    <location>
        <begin position="419"/>
        <end position="441"/>
    </location>
</feature>
<dbReference type="Gene3D" id="1.25.40.10">
    <property type="entry name" value="Tetratricopeptide repeat domain"/>
    <property type="match status" value="2"/>
</dbReference>
<organism evidence="5 6">
    <name type="scientific">Williamwhitmania taraxaci</name>
    <dbReference type="NCBI Taxonomy" id="1640674"/>
    <lineage>
        <taxon>Bacteria</taxon>
        <taxon>Pseudomonadati</taxon>
        <taxon>Bacteroidota</taxon>
        <taxon>Bacteroidia</taxon>
        <taxon>Bacteroidales</taxon>
        <taxon>Williamwhitmaniaceae</taxon>
        <taxon>Williamwhitmania</taxon>
    </lineage>
</organism>
<dbReference type="STRING" id="1640674.SAMN05216323_10589"/>
<dbReference type="InterPro" id="IPR019734">
    <property type="entry name" value="TPR_rpt"/>
</dbReference>
<dbReference type="Pfam" id="PF13181">
    <property type="entry name" value="TPR_8"/>
    <property type="match status" value="2"/>
</dbReference>
<dbReference type="RefSeq" id="WP_092439853.1">
    <property type="nucleotide sequence ID" value="NZ_FMYP01000058.1"/>
</dbReference>
<dbReference type="PANTHER" id="PTHR44943:SF8">
    <property type="entry name" value="TPR REPEAT-CONTAINING PROTEIN MJ0263"/>
    <property type="match status" value="1"/>
</dbReference>
<protein>
    <submittedName>
        <fullName evidence="5">Tetratricopeptide repeat-containing protein</fullName>
    </submittedName>
</protein>
<dbReference type="SMART" id="SM00028">
    <property type="entry name" value="TPR"/>
    <property type="match status" value="7"/>
</dbReference>
<reference evidence="5 6" key="1">
    <citation type="submission" date="2016-09" db="EMBL/GenBank/DDBJ databases">
        <authorList>
            <person name="Capua I."/>
            <person name="De Benedictis P."/>
            <person name="Joannis T."/>
            <person name="Lombin L.H."/>
            <person name="Cattoli G."/>
        </authorList>
    </citation>
    <scope>NUCLEOTIDE SEQUENCE [LARGE SCALE GENOMIC DNA]</scope>
    <source>
        <strain evidence="5 6">A7P-90m</strain>
    </source>
</reference>
<name>A0A1G6Q800_9BACT</name>
<keyword evidence="2 3" id="KW-0802">TPR repeat</keyword>
<dbReference type="AlphaFoldDB" id="A0A1G6Q800"/>
<accession>A0A1G6Q800</accession>
<evidence type="ECO:0000256" key="2">
    <source>
        <dbReference type="ARBA" id="ARBA00022803"/>
    </source>
</evidence>
<dbReference type="PANTHER" id="PTHR44943">
    <property type="entry name" value="CELLULOSE SYNTHASE OPERON PROTEIN C"/>
    <property type="match status" value="1"/>
</dbReference>
<dbReference type="Proteomes" id="UP000199452">
    <property type="component" value="Unassembled WGS sequence"/>
</dbReference>
<proteinExistence type="predicted"/>
<sequence>MRLFLLTILLGSGLMLRAQNYSELSLSLIQGNYGQVIAIGRPLIERGDTSGKLLELLATAHEGLEQKDKALDYYQRALTIAPTSLSLQNSIGRCLLGLGRITEASNVFSEVLAVDSTHFFANNQLGKILFAQREYGKAATIYGKLIVVDTTNYYFFKQAGECFNQLGFNPFAINLFSQAFQLNPRDPGLAVSLAVCLLKAGDATPALEVIDKAQQYDSLNIPLLRYEGYIYFGVKNYENSDSIFYKLIDMGDTSFFSLSHLGLSLMGRNYIFRAIKPLIRAYEIDSTNFEVLCNLAVAASQVESPERGLYYYQKLEQVLKPNPNKLAAVFSGRGDIYRKQNKYEQAYEWFLKAYATEPGNLLHLANAGQAMYYKKDYTRAKKCYLEFIETYDRRSLQGHDFAQDREVFSTNQYVRNQLKSADTEEFFQGKTPPNSKPAKKQ</sequence>
<evidence type="ECO:0000256" key="4">
    <source>
        <dbReference type="SAM" id="MobiDB-lite"/>
    </source>
</evidence>
<feature type="repeat" description="TPR" evidence="3">
    <location>
        <begin position="327"/>
        <end position="360"/>
    </location>
</feature>
<dbReference type="EMBL" id="FMYP01000058">
    <property type="protein sequence ID" value="SDC87765.1"/>
    <property type="molecule type" value="Genomic_DNA"/>
</dbReference>
<dbReference type="InterPro" id="IPR011990">
    <property type="entry name" value="TPR-like_helical_dom_sf"/>
</dbReference>
<evidence type="ECO:0000256" key="1">
    <source>
        <dbReference type="ARBA" id="ARBA00022737"/>
    </source>
</evidence>
<evidence type="ECO:0000313" key="6">
    <source>
        <dbReference type="Proteomes" id="UP000199452"/>
    </source>
</evidence>
<dbReference type="SUPFAM" id="SSF48452">
    <property type="entry name" value="TPR-like"/>
    <property type="match status" value="2"/>
</dbReference>
<dbReference type="InterPro" id="IPR051685">
    <property type="entry name" value="Ycf3/AcsC/BcsC/TPR_MFPF"/>
</dbReference>